<organism evidence="1 2">
    <name type="scientific">Cichorium intybus</name>
    <name type="common">Chicory</name>
    <dbReference type="NCBI Taxonomy" id="13427"/>
    <lineage>
        <taxon>Eukaryota</taxon>
        <taxon>Viridiplantae</taxon>
        <taxon>Streptophyta</taxon>
        <taxon>Embryophyta</taxon>
        <taxon>Tracheophyta</taxon>
        <taxon>Spermatophyta</taxon>
        <taxon>Magnoliopsida</taxon>
        <taxon>eudicotyledons</taxon>
        <taxon>Gunneridae</taxon>
        <taxon>Pentapetalae</taxon>
        <taxon>asterids</taxon>
        <taxon>campanulids</taxon>
        <taxon>Asterales</taxon>
        <taxon>Asteraceae</taxon>
        <taxon>Cichorioideae</taxon>
        <taxon>Cichorieae</taxon>
        <taxon>Cichoriinae</taxon>
        <taxon>Cichorium</taxon>
    </lineage>
</organism>
<comment type="caution">
    <text evidence="1">The sequence shown here is derived from an EMBL/GenBank/DDBJ whole genome shotgun (WGS) entry which is preliminary data.</text>
</comment>
<sequence length="101" mass="11422">MQQFRVPNPPNLTKSNYKYDFKPHMNQLKKRKRENQVEEILLPAAQAVAAKSTTAQAATSRKQLTTTVEASRGRKQQLEVDTEETFGAAREKKEELFGGAD</sequence>
<gene>
    <name evidence="1" type="ORF">L2E82_13049</name>
</gene>
<reference evidence="2" key="1">
    <citation type="journal article" date="2022" name="Mol. Ecol. Resour.">
        <title>The genomes of chicory, endive, great burdock and yacon provide insights into Asteraceae palaeo-polyploidization history and plant inulin production.</title>
        <authorList>
            <person name="Fan W."/>
            <person name="Wang S."/>
            <person name="Wang H."/>
            <person name="Wang A."/>
            <person name="Jiang F."/>
            <person name="Liu H."/>
            <person name="Zhao H."/>
            <person name="Xu D."/>
            <person name="Zhang Y."/>
        </authorList>
    </citation>
    <scope>NUCLEOTIDE SEQUENCE [LARGE SCALE GENOMIC DNA]</scope>
    <source>
        <strain evidence="2">cv. Punajuju</strain>
    </source>
</reference>
<dbReference type="EMBL" id="CM042010">
    <property type="protein sequence ID" value="KAI3782988.1"/>
    <property type="molecule type" value="Genomic_DNA"/>
</dbReference>
<reference evidence="1 2" key="2">
    <citation type="journal article" date="2022" name="Mol. Ecol. Resour.">
        <title>The genomes of chicory, endive, great burdock and yacon provide insights into Asteraceae paleo-polyploidization history and plant inulin production.</title>
        <authorList>
            <person name="Fan W."/>
            <person name="Wang S."/>
            <person name="Wang H."/>
            <person name="Wang A."/>
            <person name="Jiang F."/>
            <person name="Liu H."/>
            <person name="Zhao H."/>
            <person name="Xu D."/>
            <person name="Zhang Y."/>
        </authorList>
    </citation>
    <scope>NUCLEOTIDE SEQUENCE [LARGE SCALE GENOMIC DNA]</scope>
    <source>
        <strain evidence="2">cv. Punajuju</strain>
        <tissue evidence="1">Leaves</tissue>
    </source>
</reference>
<accession>A0ACB9GIV7</accession>
<keyword evidence="2" id="KW-1185">Reference proteome</keyword>
<evidence type="ECO:0000313" key="2">
    <source>
        <dbReference type="Proteomes" id="UP001055811"/>
    </source>
</evidence>
<evidence type="ECO:0000313" key="1">
    <source>
        <dbReference type="EMBL" id="KAI3782988.1"/>
    </source>
</evidence>
<dbReference type="Proteomes" id="UP001055811">
    <property type="component" value="Linkage Group LG02"/>
</dbReference>
<proteinExistence type="predicted"/>
<protein>
    <submittedName>
        <fullName evidence="1">Uncharacterized protein</fullName>
    </submittedName>
</protein>
<name>A0ACB9GIV7_CICIN</name>